<gene>
    <name evidence="1" type="ORF">GCM10011322_17100</name>
</gene>
<dbReference type="InterPro" id="IPR023214">
    <property type="entry name" value="HAD_sf"/>
</dbReference>
<dbReference type="InterPro" id="IPR036412">
    <property type="entry name" value="HAD-like_sf"/>
</dbReference>
<dbReference type="InterPro" id="IPR006356">
    <property type="entry name" value="HAD-SF_hydro_IIA_hyp3"/>
</dbReference>
<dbReference type="PANTHER" id="PTHR19288">
    <property type="entry name" value="4-NITROPHENYLPHOSPHATASE-RELATED"/>
    <property type="match status" value="1"/>
</dbReference>
<protein>
    <submittedName>
        <fullName evidence="1">Haloacid dehalogenase</fullName>
    </submittedName>
</protein>
<organism evidence="1 2">
    <name type="scientific">Salinarimonas ramus</name>
    <dbReference type="NCBI Taxonomy" id="690164"/>
    <lineage>
        <taxon>Bacteria</taxon>
        <taxon>Pseudomonadati</taxon>
        <taxon>Pseudomonadota</taxon>
        <taxon>Alphaproteobacteria</taxon>
        <taxon>Hyphomicrobiales</taxon>
        <taxon>Salinarimonadaceae</taxon>
        <taxon>Salinarimonas</taxon>
    </lineage>
</organism>
<reference evidence="1 2" key="1">
    <citation type="journal article" date="2014" name="Int. J. Syst. Evol. Microbiol.">
        <title>Complete genome sequence of Corynebacterium casei LMG S-19264T (=DSM 44701T), isolated from a smear-ripened cheese.</title>
        <authorList>
            <consortium name="US DOE Joint Genome Institute (JGI-PGF)"/>
            <person name="Walter F."/>
            <person name="Albersmeier A."/>
            <person name="Kalinowski J."/>
            <person name="Ruckert C."/>
        </authorList>
    </citation>
    <scope>NUCLEOTIDE SEQUENCE [LARGE SCALE GENOMIC DNA]</scope>
    <source>
        <strain evidence="1 2">CGMCC 1.9161</strain>
    </source>
</reference>
<keyword evidence="2" id="KW-1185">Reference proteome</keyword>
<dbReference type="InterPro" id="IPR006357">
    <property type="entry name" value="HAD-SF_hydro_IIA"/>
</dbReference>
<proteinExistence type="predicted"/>
<evidence type="ECO:0000313" key="1">
    <source>
        <dbReference type="EMBL" id="GGK31070.1"/>
    </source>
</evidence>
<name>A0A917V3H6_9HYPH</name>
<dbReference type="Gene3D" id="3.40.50.1000">
    <property type="entry name" value="HAD superfamily/HAD-like"/>
    <property type="match status" value="2"/>
</dbReference>
<evidence type="ECO:0000313" key="2">
    <source>
        <dbReference type="Proteomes" id="UP000600449"/>
    </source>
</evidence>
<dbReference type="Pfam" id="PF13344">
    <property type="entry name" value="Hydrolase_6"/>
    <property type="match status" value="1"/>
</dbReference>
<sequence>MSETNASAARAAAVQTAFPSGFSAIAEGYDVVLCDVWGVLHNGLTAYPGASDALTRFRRAGGTVILVSNAPRPGTKVMEQLDRLGVPRTAYDDVVTSGDMTRMQVEARLDEPVFHLGPERDLPIFEGLPVRFADGESAAYVVCSGLLDDRSETPEDYRGLFERLRARDLPMICANPDIVVEVGDTLVYCAGALATLYEEMGGAATYMGKPHEPVYREALARAARIRGAEDVPVSRVIAIGDAIRTDVAGARGIGASALFIAKGIHAEDLRLAGNGLDPAIAAPWFAEQAHQPDAAMEILVW</sequence>
<dbReference type="NCBIfam" id="TIGR01460">
    <property type="entry name" value="HAD-SF-IIA"/>
    <property type="match status" value="1"/>
</dbReference>
<dbReference type="Proteomes" id="UP000600449">
    <property type="component" value="Unassembled WGS sequence"/>
</dbReference>
<dbReference type="EMBL" id="BMMF01000004">
    <property type="protein sequence ID" value="GGK31070.1"/>
    <property type="molecule type" value="Genomic_DNA"/>
</dbReference>
<dbReference type="RefSeq" id="WP_188911665.1">
    <property type="nucleotide sequence ID" value="NZ_BMMF01000004.1"/>
</dbReference>
<dbReference type="AlphaFoldDB" id="A0A917V3H6"/>
<dbReference type="GO" id="GO:0005737">
    <property type="term" value="C:cytoplasm"/>
    <property type="evidence" value="ECO:0007669"/>
    <property type="project" value="TreeGrafter"/>
</dbReference>
<dbReference type="NCBIfam" id="TIGR01459">
    <property type="entry name" value="HAD-SF-IIA-hyp4"/>
    <property type="match status" value="1"/>
</dbReference>
<dbReference type="Pfam" id="PF13242">
    <property type="entry name" value="Hydrolase_like"/>
    <property type="match status" value="1"/>
</dbReference>
<dbReference type="CDD" id="cd07525">
    <property type="entry name" value="HAD_like"/>
    <property type="match status" value="1"/>
</dbReference>
<dbReference type="GO" id="GO:0016791">
    <property type="term" value="F:phosphatase activity"/>
    <property type="evidence" value="ECO:0007669"/>
    <property type="project" value="TreeGrafter"/>
</dbReference>
<dbReference type="PANTHER" id="PTHR19288:SF90">
    <property type="entry name" value="OS08G0542600 PROTEIN"/>
    <property type="match status" value="1"/>
</dbReference>
<comment type="caution">
    <text evidence="1">The sequence shown here is derived from an EMBL/GenBank/DDBJ whole genome shotgun (WGS) entry which is preliminary data.</text>
</comment>
<dbReference type="SUPFAM" id="SSF56784">
    <property type="entry name" value="HAD-like"/>
    <property type="match status" value="1"/>
</dbReference>
<accession>A0A917V3H6</accession>